<name>A0A2H0RDX7_9BACT</name>
<dbReference type="AlphaFoldDB" id="A0A2H0RDX7"/>
<gene>
    <name evidence="1" type="ORF">COV10_02660</name>
</gene>
<sequence length="120" mass="13157">MFARIGLSSLITLIAVLVLGFTPAFATEPGTSAPLPAVLETVATENGFPLSPTSSSLPEDPILEAEYYAFLLDEEEMDKYQDEQDAAWEEMRADERREAVAEAANEVQHAMRAEGFETTD</sequence>
<evidence type="ECO:0000313" key="2">
    <source>
        <dbReference type="Proteomes" id="UP000228767"/>
    </source>
</evidence>
<protein>
    <submittedName>
        <fullName evidence="1">Uncharacterized protein</fullName>
    </submittedName>
</protein>
<reference evidence="1 2" key="1">
    <citation type="submission" date="2017-09" db="EMBL/GenBank/DDBJ databases">
        <title>Depth-based differentiation of microbial function through sediment-hosted aquifers and enrichment of novel symbionts in the deep terrestrial subsurface.</title>
        <authorList>
            <person name="Probst A.J."/>
            <person name="Ladd B."/>
            <person name="Jarett J.K."/>
            <person name="Geller-Mcgrath D.E."/>
            <person name="Sieber C.M."/>
            <person name="Emerson J.B."/>
            <person name="Anantharaman K."/>
            <person name="Thomas B.C."/>
            <person name="Malmstrom R."/>
            <person name="Stieglmeier M."/>
            <person name="Klingl A."/>
            <person name="Woyke T."/>
            <person name="Ryan C.M."/>
            <person name="Banfield J.F."/>
        </authorList>
    </citation>
    <scope>NUCLEOTIDE SEQUENCE [LARGE SCALE GENOMIC DNA]</scope>
    <source>
        <strain evidence="1">CG10_big_fil_rev_8_21_14_0_10_51_16</strain>
    </source>
</reference>
<accession>A0A2H0RDX7</accession>
<comment type="caution">
    <text evidence="1">The sequence shown here is derived from an EMBL/GenBank/DDBJ whole genome shotgun (WGS) entry which is preliminary data.</text>
</comment>
<dbReference type="Proteomes" id="UP000228767">
    <property type="component" value="Unassembled WGS sequence"/>
</dbReference>
<dbReference type="EMBL" id="PCYI01000019">
    <property type="protein sequence ID" value="PIR44761.1"/>
    <property type="molecule type" value="Genomic_DNA"/>
</dbReference>
<proteinExistence type="predicted"/>
<evidence type="ECO:0000313" key="1">
    <source>
        <dbReference type="EMBL" id="PIR44761.1"/>
    </source>
</evidence>
<organism evidence="1 2">
    <name type="scientific">Candidatus Vogelbacteria bacterium CG10_big_fil_rev_8_21_14_0_10_51_16</name>
    <dbReference type="NCBI Taxonomy" id="1975045"/>
    <lineage>
        <taxon>Bacteria</taxon>
        <taxon>Candidatus Vogeliibacteriota</taxon>
    </lineage>
</organism>